<evidence type="ECO:0000313" key="3">
    <source>
        <dbReference type="Proteomes" id="UP000265618"/>
    </source>
</evidence>
<feature type="non-terminal residue" evidence="2">
    <location>
        <position position="93"/>
    </location>
</feature>
<dbReference type="EMBL" id="BDIP01007385">
    <property type="protein sequence ID" value="GIQ91245.1"/>
    <property type="molecule type" value="Genomic_DNA"/>
</dbReference>
<feature type="compositionally biased region" description="Basic and acidic residues" evidence="1">
    <location>
        <begin position="1"/>
        <end position="10"/>
    </location>
</feature>
<feature type="compositionally biased region" description="Polar residues" evidence="1">
    <location>
        <begin position="30"/>
        <end position="49"/>
    </location>
</feature>
<reference evidence="2 3" key="1">
    <citation type="journal article" date="2018" name="PLoS ONE">
        <title>The draft genome of Kipferlia bialata reveals reductive genome evolution in fornicate parasites.</title>
        <authorList>
            <person name="Tanifuji G."/>
            <person name="Takabayashi S."/>
            <person name="Kume K."/>
            <person name="Takagi M."/>
            <person name="Nakayama T."/>
            <person name="Kamikawa R."/>
            <person name="Inagaki Y."/>
            <person name="Hashimoto T."/>
        </authorList>
    </citation>
    <scope>NUCLEOTIDE SEQUENCE [LARGE SCALE GENOMIC DNA]</scope>
    <source>
        <strain evidence="2">NY0173</strain>
    </source>
</reference>
<keyword evidence="3" id="KW-1185">Reference proteome</keyword>
<accession>A0A9K3GQT2</accession>
<name>A0A9K3GQT2_9EUKA</name>
<sequence length="93" mass="9908">SQTEDVEKQRPKTTRAGSAPLTGFDPLSQGGFSSFGGRNTPITGRSMSFSDLFDPMHQSQAPKDSAAAIHQNSVSLDLSCSVGGRSECVFRSR</sequence>
<dbReference type="AlphaFoldDB" id="A0A9K3GQT2"/>
<evidence type="ECO:0000256" key="1">
    <source>
        <dbReference type="SAM" id="MobiDB-lite"/>
    </source>
</evidence>
<organism evidence="2 3">
    <name type="scientific">Kipferlia bialata</name>
    <dbReference type="NCBI Taxonomy" id="797122"/>
    <lineage>
        <taxon>Eukaryota</taxon>
        <taxon>Metamonada</taxon>
        <taxon>Carpediemonas-like organisms</taxon>
        <taxon>Kipferlia</taxon>
    </lineage>
</organism>
<evidence type="ECO:0000313" key="2">
    <source>
        <dbReference type="EMBL" id="GIQ91245.1"/>
    </source>
</evidence>
<dbReference type="Proteomes" id="UP000265618">
    <property type="component" value="Unassembled WGS sequence"/>
</dbReference>
<feature type="region of interest" description="Disordered" evidence="1">
    <location>
        <begin position="1"/>
        <end position="67"/>
    </location>
</feature>
<gene>
    <name evidence="2" type="ORF">KIPB_014410</name>
</gene>
<comment type="caution">
    <text evidence="2">The sequence shown here is derived from an EMBL/GenBank/DDBJ whole genome shotgun (WGS) entry which is preliminary data.</text>
</comment>
<protein>
    <submittedName>
        <fullName evidence="2">Uncharacterized protein</fullName>
    </submittedName>
</protein>
<proteinExistence type="predicted"/>